<dbReference type="NCBIfam" id="NF037970">
    <property type="entry name" value="vanZ_1"/>
    <property type="match status" value="1"/>
</dbReference>
<sequence length="134" mass="15324">MSFDIPRPLYRVALLICLLAVLYLALTPTETVPGLGFDKANHLLAFLVLAWLADGGWPGREQAWKRWGWLLCYAVFIESLQYELPYRDASWFDLLADLLGLALYSGLKWRFPQWKVFPRTPSQPQPLPQATGDT</sequence>
<dbReference type="AlphaFoldDB" id="A0A850RIV0"/>
<dbReference type="RefSeq" id="WP_176975695.1">
    <property type="nucleotide sequence ID" value="NZ_JABZEO010000003.1"/>
</dbReference>
<dbReference type="Proteomes" id="UP000592294">
    <property type="component" value="Unassembled WGS sequence"/>
</dbReference>
<evidence type="ECO:0000313" key="2">
    <source>
        <dbReference type="Proteomes" id="UP000592294"/>
    </source>
</evidence>
<accession>A0A850RIV0</accession>
<evidence type="ECO:0000313" key="1">
    <source>
        <dbReference type="EMBL" id="NVZ08943.1"/>
    </source>
</evidence>
<organism evidence="1 2">
    <name type="scientific">Allochromatium humboldtianum</name>
    <dbReference type="NCBI Taxonomy" id="504901"/>
    <lineage>
        <taxon>Bacteria</taxon>
        <taxon>Pseudomonadati</taxon>
        <taxon>Pseudomonadota</taxon>
        <taxon>Gammaproteobacteria</taxon>
        <taxon>Chromatiales</taxon>
        <taxon>Chromatiaceae</taxon>
        <taxon>Allochromatium</taxon>
    </lineage>
</organism>
<keyword evidence="2" id="KW-1185">Reference proteome</keyword>
<proteinExistence type="predicted"/>
<name>A0A850RIV0_9GAMM</name>
<protein>
    <submittedName>
        <fullName evidence="1">VanZ family protein</fullName>
    </submittedName>
</protein>
<gene>
    <name evidence="1" type="primary">vanZ</name>
    <name evidence="1" type="ORF">HW932_06675</name>
</gene>
<reference evidence="1 2" key="1">
    <citation type="submission" date="2020-06" db="EMBL/GenBank/DDBJ databases">
        <title>Whole-genome sequence of Allochromatium humboldtianum DSM 21881, type strain.</title>
        <authorList>
            <person name="Kyndt J.A."/>
            <person name="Meyer T.E."/>
        </authorList>
    </citation>
    <scope>NUCLEOTIDE SEQUENCE [LARGE SCALE GENOMIC DNA]</scope>
    <source>
        <strain evidence="1 2">DSM 21881</strain>
    </source>
</reference>
<dbReference type="EMBL" id="JABZEO010000003">
    <property type="protein sequence ID" value="NVZ08943.1"/>
    <property type="molecule type" value="Genomic_DNA"/>
</dbReference>
<comment type="caution">
    <text evidence="1">The sequence shown here is derived from an EMBL/GenBank/DDBJ whole genome shotgun (WGS) entry which is preliminary data.</text>
</comment>